<dbReference type="EMBL" id="JBGBZJ010000002">
    <property type="protein sequence ID" value="MEY9451367.1"/>
    <property type="molecule type" value="Genomic_DNA"/>
</dbReference>
<keyword evidence="1" id="KW-0547">Nucleotide-binding</keyword>
<dbReference type="PANTHER" id="PTHR43788">
    <property type="entry name" value="DNA2/NAM7 HELICASE FAMILY MEMBER"/>
    <property type="match status" value="1"/>
</dbReference>
<evidence type="ECO:0000259" key="4">
    <source>
        <dbReference type="SMART" id="SM00382"/>
    </source>
</evidence>
<dbReference type="Pfam" id="PF13604">
    <property type="entry name" value="AAA_30"/>
    <property type="match status" value="1"/>
</dbReference>
<dbReference type="InterPro" id="IPR003593">
    <property type="entry name" value="AAA+_ATPase"/>
</dbReference>
<dbReference type="Pfam" id="PF14490">
    <property type="entry name" value="HHH_RecD2"/>
    <property type="match status" value="1"/>
</dbReference>
<feature type="domain" description="AAA+ ATPase" evidence="4">
    <location>
        <begin position="357"/>
        <end position="495"/>
    </location>
</feature>
<dbReference type="EC" id="3.1.11.5" evidence="7"/>
<dbReference type="Gene3D" id="1.10.10.2220">
    <property type="match status" value="1"/>
</dbReference>
<accession>A0ABV4G240</accession>
<dbReference type="CDD" id="cd18809">
    <property type="entry name" value="SF1_C_RecD"/>
    <property type="match status" value="1"/>
</dbReference>
<feature type="compositionally biased region" description="Basic and acidic residues" evidence="3">
    <location>
        <begin position="1"/>
        <end position="10"/>
    </location>
</feature>
<dbReference type="SMART" id="SM00382">
    <property type="entry name" value="AAA"/>
    <property type="match status" value="1"/>
</dbReference>
<keyword evidence="7" id="KW-0378">Hydrolase</keyword>
<evidence type="ECO:0000256" key="2">
    <source>
        <dbReference type="ARBA" id="ARBA00022840"/>
    </source>
</evidence>
<evidence type="ECO:0000256" key="3">
    <source>
        <dbReference type="SAM" id="MobiDB-lite"/>
    </source>
</evidence>
<dbReference type="Pfam" id="PF13538">
    <property type="entry name" value="UvrD_C_2"/>
    <property type="match status" value="1"/>
</dbReference>
<dbReference type="CDD" id="cd17933">
    <property type="entry name" value="DEXSc_RecD-like"/>
    <property type="match status" value="1"/>
</dbReference>
<protein>
    <submittedName>
        <fullName evidence="7">Exodeoxyribonuclease V alpha subunit</fullName>
        <ecNumber evidence="7">3.1.11.5</ecNumber>
    </submittedName>
</protein>
<evidence type="ECO:0000313" key="6">
    <source>
        <dbReference type="EMBL" id="MEY9451367.1"/>
    </source>
</evidence>
<dbReference type="Gene3D" id="3.40.50.300">
    <property type="entry name" value="P-loop containing nucleotide triphosphate hydrolases"/>
    <property type="match status" value="2"/>
</dbReference>
<dbReference type="InterPro" id="IPR029493">
    <property type="entry name" value="RecD2-like_HHH"/>
</dbReference>
<evidence type="ECO:0000313" key="8">
    <source>
        <dbReference type="Proteomes" id="UP001565369"/>
    </source>
</evidence>
<dbReference type="EMBL" id="JBGBZJ010000003">
    <property type="protein sequence ID" value="MEY9457914.1"/>
    <property type="molecule type" value="Genomic_DNA"/>
</dbReference>
<keyword evidence="2" id="KW-0067">ATP-binding</keyword>
<dbReference type="InterPro" id="IPR027417">
    <property type="entry name" value="P-loop_NTPase"/>
</dbReference>
<gene>
    <name evidence="5" type="ORF">ABIG07_000016</name>
    <name evidence="6" type="ORF">ABIG07_000315</name>
    <name evidence="7" type="ORF">ABIG07_006862</name>
</gene>
<evidence type="ECO:0000313" key="7">
    <source>
        <dbReference type="EMBL" id="MEY9457914.1"/>
    </source>
</evidence>
<dbReference type="GO" id="GO:0008854">
    <property type="term" value="F:exodeoxyribonuclease V activity"/>
    <property type="evidence" value="ECO:0007669"/>
    <property type="project" value="UniProtKB-EC"/>
</dbReference>
<dbReference type="Proteomes" id="UP001565369">
    <property type="component" value="Unassembled WGS sequence"/>
</dbReference>
<name>A0ABV4G240_9BRAD</name>
<organism evidence="7 8">
    <name type="scientific">Bradyrhizobium ottawaense</name>
    <dbReference type="NCBI Taxonomy" id="931866"/>
    <lineage>
        <taxon>Bacteria</taxon>
        <taxon>Pseudomonadati</taxon>
        <taxon>Pseudomonadota</taxon>
        <taxon>Alphaproteobacteria</taxon>
        <taxon>Hyphomicrobiales</taxon>
        <taxon>Nitrobacteraceae</taxon>
        <taxon>Bradyrhizobium</taxon>
    </lineage>
</organism>
<dbReference type="EMBL" id="JBGBZJ010000001">
    <property type="protein sequence ID" value="MEY9451068.1"/>
    <property type="molecule type" value="Genomic_DNA"/>
</dbReference>
<dbReference type="PANTHER" id="PTHR43788:SF6">
    <property type="entry name" value="DNA HELICASE B"/>
    <property type="match status" value="1"/>
</dbReference>
<proteinExistence type="predicted"/>
<comment type="caution">
    <text evidence="7">The sequence shown here is derived from an EMBL/GenBank/DDBJ whole genome shotgun (WGS) entry which is preliminary data.</text>
</comment>
<feature type="region of interest" description="Disordered" evidence="3">
    <location>
        <begin position="1"/>
        <end position="20"/>
    </location>
</feature>
<dbReference type="SUPFAM" id="SSF52540">
    <property type="entry name" value="P-loop containing nucleoside triphosphate hydrolases"/>
    <property type="match status" value="2"/>
</dbReference>
<sequence length="778" mass="83979">MAGAEKRRSGSGDQTEGLVLGELPEQQCPPSFEMSVTSVHRSGFGDLILIGRDQTGALRRAVVPGRVVPRDPSVAEWWRLTGIVRVHPAYGEQLHVHLALPLMPRGRALVRYLATDKRFIGVGWATAEKLWAALGDEIYGIIQSRDLGQLAAVVGADKAVSITDGFGLLADEIDVFRWLDRYGVSPRVAGTAASLWGLQAIERIKADPYALTLLEPWPEVDARALRLGLALDDPRRLCAAVEEALAIRFRQGHMAAPTAVVNLMVERLTAPLRSKAGTALKIALGNGRVVSLHNDLVQSRACQFMESEVTRLFGERLRRSREIVDATSVAHAIEQVEADAGYQLTALQREAVFMATSSGLGVITGSAGTGKTTVVRAILRASEARRGALPAADQDGYEYPQVALAGRAVRRIAEATGKEATTIARFLHQIEGGRRLRRGLMIFDEASMLDTPSVYRILSQIPSEVDLVFIGDPAQLPPIGPGLLFQSMVAAEAIPQVALDIIHRQADQTGIPGVAAMIRAGSVPALRTFNPSAPLAPGVFMVQAGPDDIATKTIGVFRSMCGPAPAPGQAERLHELDVQILAQTKNGPAGAKALNQRIEAEYMARQMPISDWGLRVGSKVIWLKNDYRKSPLRDASGSPKLDPLTNEPTFAGFMNGAIGCIRRPDRDGAWVSFDDGTEDTIGAVDLEKLTHGWAISVHKAQGSAFRRVILPITRSRLLDRTMIYTAVTRAIETVVLVGEPDVIGDAIRTTPKSIHRATGLRLDGLLDEQQLGSESGLE</sequence>
<dbReference type="InterPro" id="IPR027785">
    <property type="entry name" value="UvrD-like_helicase_C"/>
</dbReference>
<dbReference type="InterPro" id="IPR050534">
    <property type="entry name" value="Coronavir_polyprotein_1ab"/>
</dbReference>
<reference evidence="7 8" key="1">
    <citation type="submission" date="2024-07" db="EMBL/GenBank/DDBJ databases">
        <title>Genomic Encyclopedia of Type Strains, Phase V (KMG-V): Genome sequencing to study the core and pangenomes of soil and plant-associated prokaryotes.</title>
        <authorList>
            <person name="Whitman W."/>
        </authorList>
    </citation>
    <scope>NUCLEOTIDE SEQUENCE [LARGE SCALE GENOMIC DNA]</scope>
    <source>
        <strain evidence="7 8">USDA 152</strain>
    </source>
</reference>
<dbReference type="Gene3D" id="2.30.30.940">
    <property type="match status" value="1"/>
</dbReference>
<evidence type="ECO:0000256" key="1">
    <source>
        <dbReference type="ARBA" id="ARBA00022741"/>
    </source>
</evidence>
<keyword evidence="8" id="KW-1185">Reference proteome</keyword>
<evidence type="ECO:0000313" key="5">
    <source>
        <dbReference type="EMBL" id="MEY9451068.1"/>
    </source>
</evidence>